<reference evidence="3 4" key="1">
    <citation type="submission" date="2016-02" db="EMBL/GenBank/DDBJ databases">
        <title>Genome analysis of coral dinoflagellate symbionts highlights evolutionary adaptations to a symbiotic lifestyle.</title>
        <authorList>
            <person name="Aranda M."/>
            <person name="Li Y."/>
            <person name="Liew Y.J."/>
            <person name="Baumgarten S."/>
            <person name="Simakov O."/>
            <person name="Wilson M."/>
            <person name="Piel J."/>
            <person name="Ashoor H."/>
            <person name="Bougouffa S."/>
            <person name="Bajic V.B."/>
            <person name="Ryu T."/>
            <person name="Ravasi T."/>
            <person name="Bayer T."/>
            <person name="Micklem G."/>
            <person name="Kim H."/>
            <person name="Bhak J."/>
            <person name="Lajeunesse T.C."/>
            <person name="Voolstra C.R."/>
        </authorList>
    </citation>
    <scope>NUCLEOTIDE SEQUENCE [LARGE SCALE GENOMIC DNA]</scope>
    <source>
        <strain evidence="3 4">CCMP2467</strain>
    </source>
</reference>
<dbReference type="EMBL" id="LSRX01000370">
    <property type="protein sequence ID" value="OLP99229.1"/>
    <property type="molecule type" value="Genomic_DNA"/>
</dbReference>
<feature type="compositionally biased region" description="Basic and acidic residues" evidence="2">
    <location>
        <begin position="540"/>
        <end position="551"/>
    </location>
</feature>
<keyword evidence="4" id="KW-1185">Reference proteome</keyword>
<dbReference type="InterPro" id="IPR011990">
    <property type="entry name" value="TPR-like_helical_dom_sf"/>
</dbReference>
<feature type="repeat" description="TPR" evidence="1">
    <location>
        <begin position="181"/>
        <end position="214"/>
    </location>
</feature>
<feature type="region of interest" description="Disordered" evidence="2">
    <location>
        <begin position="540"/>
        <end position="618"/>
    </location>
</feature>
<keyword evidence="1" id="KW-0802">TPR repeat</keyword>
<evidence type="ECO:0000256" key="2">
    <source>
        <dbReference type="SAM" id="MobiDB-lite"/>
    </source>
</evidence>
<dbReference type="Gene3D" id="1.25.40.10">
    <property type="entry name" value="Tetratricopeptide repeat domain"/>
    <property type="match status" value="1"/>
</dbReference>
<feature type="compositionally biased region" description="Low complexity" evidence="2">
    <location>
        <begin position="491"/>
        <end position="500"/>
    </location>
</feature>
<feature type="compositionally biased region" description="Basic residues" evidence="2">
    <location>
        <begin position="508"/>
        <end position="518"/>
    </location>
</feature>
<feature type="compositionally biased region" description="Low complexity" evidence="2">
    <location>
        <begin position="651"/>
        <end position="660"/>
    </location>
</feature>
<dbReference type="OrthoDB" id="446314at2759"/>
<feature type="region of interest" description="Disordered" evidence="2">
    <location>
        <begin position="418"/>
        <end position="525"/>
    </location>
</feature>
<dbReference type="Proteomes" id="UP000186817">
    <property type="component" value="Unassembled WGS sequence"/>
</dbReference>
<evidence type="ECO:0000313" key="4">
    <source>
        <dbReference type="Proteomes" id="UP000186817"/>
    </source>
</evidence>
<sequence>MAVRGTNGPGREVDLSEICTLGCVHFNMQLWVTVQNARHGKKSASPCRRRGHSLWLLVACLLRPSSDFTIQRPSAHRCLHCGRFSRESQVEESSSTSSPAERFSDMAAALGYTTGKNSQATSVPQGPAAVEVPLKFALGVELLMEHAANYTAHEKNEKALATLAPAERMLEVAGSPPDLASGFYMQYGATYASLSRFGEALQEYSKAWEILEKYNSTGTLDACTLSFDMAIAAAGLRRTQDSQAHFEKASQILDRTASGNLKLTWAHKLRNLRSMSFALEKAGCIEEGIYPLQQAWKVLREADASESLESAELLHHLGALHYYLAAYPKAAFYFDMARERHQAHGDISGMMRLAWLSVVTTVRGYIWNAEQWVWVLTAATRRMAEDWDPFADPADEDHQEPAQAVECKALVTSVLTTRDEMRNQETPLQLKAALDDTSTRSPDSSTLCAHEQPEVGGDDASKEPNLHSRAAVKTAPSQAMQGESPSPPPAAAEMPGEPAGDLQARPIWRSKGRRKGGGKGKDAGHAAWLLGLGSAIQEPAKELAEGAKEPEPEMTATVLEPLSKAREVESAEAESTREAESPRDTDSPVAKTVDQEASYIEGSTSTGDGAEAHISKGGVEETRIICETDPNEVIAWRELFFKLGEVDEKPSSSSAQQAPSEHGTWGEKGSLARLLRREGLEMPEPSIASTSSFDVHPAEPAKPAEPALGQTFFRRSDRFGGPRSRRGAG</sequence>
<evidence type="ECO:0000313" key="3">
    <source>
        <dbReference type="EMBL" id="OLP99229.1"/>
    </source>
</evidence>
<dbReference type="AlphaFoldDB" id="A0A1Q9DVM7"/>
<proteinExistence type="predicted"/>
<dbReference type="SUPFAM" id="SSF48452">
    <property type="entry name" value="TPR-like"/>
    <property type="match status" value="1"/>
</dbReference>
<feature type="compositionally biased region" description="Basic and acidic residues" evidence="2">
    <location>
        <begin position="563"/>
        <end position="586"/>
    </location>
</feature>
<feature type="region of interest" description="Disordered" evidence="2">
    <location>
        <begin position="646"/>
        <end position="729"/>
    </location>
</feature>
<dbReference type="InterPro" id="IPR019734">
    <property type="entry name" value="TPR_rpt"/>
</dbReference>
<protein>
    <submittedName>
        <fullName evidence="3">Uncharacterized protein</fullName>
    </submittedName>
</protein>
<gene>
    <name evidence="3" type="ORF">AK812_SmicGene18240</name>
</gene>
<evidence type="ECO:0000256" key="1">
    <source>
        <dbReference type="PROSITE-ProRule" id="PRU00339"/>
    </source>
</evidence>
<dbReference type="PROSITE" id="PS50005">
    <property type="entry name" value="TPR"/>
    <property type="match status" value="1"/>
</dbReference>
<organism evidence="3 4">
    <name type="scientific">Symbiodinium microadriaticum</name>
    <name type="common">Dinoflagellate</name>
    <name type="synonym">Zooxanthella microadriatica</name>
    <dbReference type="NCBI Taxonomy" id="2951"/>
    <lineage>
        <taxon>Eukaryota</taxon>
        <taxon>Sar</taxon>
        <taxon>Alveolata</taxon>
        <taxon>Dinophyceae</taxon>
        <taxon>Suessiales</taxon>
        <taxon>Symbiodiniaceae</taxon>
        <taxon>Symbiodinium</taxon>
    </lineage>
</organism>
<comment type="caution">
    <text evidence="3">The sequence shown here is derived from an EMBL/GenBank/DDBJ whole genome shotgun (WGS) entry which is preliminary data.</text>
</comment>
<accession>A0A1Q9DVM7</accession>
<name>A0A1Q9DVM7_SYMMI</name>